<dbReference type="EMBL" id="CP002666">
    <property type="protein sequence ID" value="AEE44639.1"/>
    <property type="molecule type" value="Genomic_DNA"/>
</dbReference>
<feature type="transmembrane region" description="Helical" evidence="1">
    <location>
        <begin position="6"/>
        <end position="25"/>
    </location>
</feature>
<reference evidence="3 4" key="1">
    <citation type="submission" date="2011-04" db="EMBL/GenBank/DDBJ databases">
        <title>Complete sequence of Cellulomonas fimi ATCC 484.</title>
        <authorList>
            <consortium name="US DOE Joint Genome Institute"/>
            <person name="Lucas S."/>
            <person name="Han J."/>
            <person name="Lapidus A."/>
            <person name="Cheng J.-F."/>
            <person name="Goodwin L."/>
            <person name="Pitluck S."/>
            <person name="Peters L."/>
            <person name="Chertkov O."/>
            <person name="Detter J.C."/>
            <person name="Han C."/>
            <person name="Tapia R."/>
            <person name="Land M."/>
            <person name="Hauser L."/>
            <person name="Kyrpides N."/>
            <person name="Ivanova N."/>
            <person name="Ovchinnikova G."/>
            <person name="Pagani I."/>
            <person name="Mead D."/>
            <person name="Brumm P."/>
            <person name="Woyke T."/>
        </authorList>
    </citation>
    <scope>NUCLEOTIDE SEQUENCE [LARGE SCALE GENOMIC DNA]</scope>
    <source>
        <strain evidence="4">ATCC 484 / DSM 20113 / JCM 1341 / NBRC 15513 / NCIMB 8980 / NCTC 7547</strain>
    </source>
</reference>
<evidence type="ECO:0000313" key="4">
    <source>
        <dbReference type="Proteomes" id="UP000008460"/>
    </source>
</evidence>
<dbReference type="STRING" id="590998.Celf_0499"/>
<dbReference type="PANTHER" id="PTHR40763">
    <property type="entry name" value="MEMBRANE PROTEIN-RELATED"/>
    <property type="match status" value="1"/>
</dbReference>
<organism evidence="3 4">
    <name type="scientific">Cellulomonas fimi (strain ATCC 484 / DSM 20113 / JCM 1341 / CCUG 24087 / LMG 16345 / NBRC 15513 / NCIMB 8980 / NCTC 7547 / NRS-133)</name>
    <dbReference type="NCBI Taxonomy" id="590998"/>
    <lineage>
        <taxon>Bacteria</taxon>
        <taxon>Bacillati</taxon>
        <taxon>Actinomycetota</taxon>
        <taxon>Actinomycetes</taxon>
        <taxon>Micrococcales</taxon>
        <taxon>Cellulomonadaceae</taxon>
        <taxon>Cellulomonas</taxon>
    </lineage>
</organism>
<keyword evidence="1" id="KW-1133">Transmembrane helix</keyword>
<dbReference type="Pfam" id="PF22570">
    <property type="entry name" value="LiaF-TM"/>
    <property type="match status" value="1"/>
</dbReference>
<evidence type="ECO:0000313" key="3">
    <source>
        <dbReference type="EMBL" id="AEE44639.1"/>
    </source>
</evidence>
<dbReference type="Proteomes" id="UP000008460">
    <property type="component" value="Chromosome"/>
</dbReference>
<evidence type="ECO:0000259" key="2">
    <source>
        <dbReference type="Pfam" id="PF22570"/>
    </source>
</evidence>
<gene>
    <name evidence="3" type="ordered locus">Celf_0499</name>
</gene>
<keyword evidence="4" id="KW-1185">Reference proteome</keyword>
<dbReference type="KEGG" id="cfi:Celf_0499"/>
<feature type="transmembrane region" description="Helical" evidence="1">
    <location>
        <begin position="61"/>
        <end position="82"/>
    </location>
</feature>
<dbReference type="eggNOG" id="COG4758">
    <property type="taxonomic scope" value="Bacteria"/>
</dbReference>
<protein>
    <recommendedName>
        <fullName evidence="2">LiaF transmembrane domain-containing protein</fullName>
    </recommendedName>
</protein>
<dbReference type="AlphaFoldDB" id="F4H882"/>
<sequence length="230" mass="24684">MNGRPPVQVFLGTLLLVFGVVALLVQLDVITADLGQVAADWWPLVVIGVGVAALVTVPRAWVGPTLVIGVGVLFLLQTLDLVQFSVWEILWPLAIILVGLALLTRVGRSTEDDDVVNSTVMWWGSQRRSRSQKFRGGSLTALMGGIELDLRDADIVGRAEIAVFVMWGGVEIKVPPTWRVHVSGLPLLGGWEDKTRPPSDPDAPQLVVHVTAVMGGAEVKHGKTLDAPAV</sequence>
<keyword evidence="1" id="KW-0472">Membrane</keyword>
<proteinExistence type="predicted"/>
<feature type="transmembrane region" description="Helical" evidence="1">
    <location>
        <begin position="37"/>
        <end position="55"/>
    </location>
</feature>
<evidence type="ECO:0000256" key="1">
    <source>
        <dbReference type="SAM" id="Phobius"/>
    </source>
</evidence>
<dbReference type="InterPro" id="IPR054331">
    <property type="entry name" value="LiaF_TM"/>
</dbReference>
<dbReference type="PANTHER" id="PTHR40763:SF5">
    <property type="entry name" value="MEMBRANE PROTEIN"/>
    <property type="match status" value="1"/>
</dbReference>
<feature type="transmembrane region" description="Helical" evidence="1">
    <location>
        <begin position="89"/>
        <end position="107"/>
    </location>
</feature>
<dbReference type="HOGENOM" id="CLU_075538_1_0_11"/>
<keyword evidence="1" id="KW-0812">Transmembrane</keyword>
<dbReference type="RefSeq" id="WP_013769668.1">
    <property type="nucleotide sequence ID" value="NC_015514.1"/>
</dbReference>
<name>F4H882_CELFA</name>
<accession>F4H882</accession>
<feature type="domain" description="LiaF transmembrane" evidence="2">
    <location>
        <begin position="10"/>
        <end position="108"/>
    </location>
</feature>